<organism evidence="8 9">
    <name type="scientific">Clostridium scatologenes</name>
    <dbReference type="NCBI Taxonomy" id="1548"/>
    <lineage>
        <taxon>Bacteria</taxon>
        <taxon>Bacillati</taxon>
        <taxon>Bacillota</taxon>
        <taxon>Clostridia</taxon>
        <taxon>Eubacteriales</taxon>
        <taxon>Clostridiaceae</taxon>
        <taxon>Clostridium</taxon>
    </lineage>
</organism>
<dbReference type="SUPFAM" id="SSF53271">
    <property type="entry name" value="PRTase-like"/>
    <property type="match status" value="1"/>
</dbReference>
<dbReference type="NCBIfam" id="NF003548">
    <property type="entry name" value="PRK05205.1-4"/>
    <property type="match status" value="1"/>
</dbReference>
<keyword evidence="3 6" id="KW-0808">Transferase</keyword>
<name>A0A0E3MA26_CLOSL</name>
<keyword evidence="6" id="KW-0694">RNA-binding</keyword>
<evidence type="ECO:0000259" key="7">
    <source>
        <dbReference type="Pfam" id="PF00156"/>
    </source>
</evidence>
<dbReference type="HAMAP" id="MF_01219">
    <property type="entry name" value="PyrR"/>
    <property type="match status" value="1"/>
</dbReference>
<feature type="domain" description="Phosphoribosyltransferase" evidence="7">
    <location>
        <begin position="8"/>
        <end position="158"/>
    </location>
</feature>
<dbReference type="HOGENOM" id="CLU_094234_2_1_9"/>
<dbReference type="GO" id="GO:0004845">
    <property type="term" value="F:uracil phosphoribosyltransferase activity"/>
    <property type="evidence" value="ECO:0007669"/>
    <property type="project" value="UniProtKB-UniRule"/>
</dbReference>
<keyword evidence="6 8" id="KW-0328">Glycosyltransferase</keyword>
<evidence type="ECO:0000256" key="1">
    <source>
        <dbReference type="ARBA" id="ARBA00005565"/>
    </source>
</evidence>
<dbReference type="InterPro" id="IPR029057">
    <property type="entry name" value="PRTase-like"/>
</dbReference>
<evidence type="ECO:0000256" key="5">
    <source>
        <dbReference type="ARBA" id="ARBA00023163"/>
    </source>
</evidence>
<dbReference type="EMBL" id="CP009933">
    <property type="protein sequence ID" value="AKA70225.1"/>
    <property type="molecule type" value="Genomic_DNA"/>
</dbReference>
<dbReference type="NCBIfam" id="NF003549">
    <property type="entry name" value="PRK05205.1-5"/>
    <property type="match status" value="1"/>
</dbReference>
<comment type="similarity">
    <text evidence="1 6">Belongs to the purine/pyrimidine phosphoribosyltransferase family. PyrR subfamily.</text>
</comment>
<dbReference type="GO" id="GO:0003723">
    <property type="term" value="F:RNA binding"/>
    <property type="evidence" value="ECO:0007669"/>
    <property type="project" value="UniProtKB-UniRule"/>
</dbReference>
<evidence type="ECO:0000256" key="3">
    <source>
        <dbReference type="ARBA" id="ARBA00022679"/>
    </source>
</evidence>
<keyword evidence="4 6" id="KW-0805">Transcription regulation</keyword>
<evidence type="ECO:0000256" key="6">
    <source>
        <dbReference type="HAMAP-Rule" id="MF_01219"/>
    </source>
</evidence>
<dbReference type="InterPro" id="IPR000836">
    <property type="entry name" value="PRTase_dom"/>
</dbReference>
<dbReference type="GO" id="GO:0006353">
    <property type="term" value="P:DNA-templated transcription termination"/>
    <property type="evidence" value="ECO:0007669"/>
    <property type="project" value="UniProtKB-UniRule"/>
</dbReference>
<evidence type="ECO:0000313" key="8">
    <source>
        <dbReference type="EMBL" id="AKA70225.1"/>
    </source>
</evidence>
<dbReference type="PANTHER" id="PTHR11608">
    <property type="entry name" value="BIFUNCTIONAL PROTEIN PYRR"/>
    <property type="match status" value="1"/>
</dbReference>
<dbReference type="InterPro" id="IPR023050">
    <property type="entry name" value="PyrR"/>
</dbReference>
<keyword evidence="5 6" id="KW-0804">Transcription</keyword>
<comment type="function">
    <text evidence="6">Regulates transcriptional attenuation of the pyrimidine nucleotide (pyr) operon by binding in a uridine-dependent manner to specific sites on pyr mRNA. This disrupts an antiterminator hairpin in the RNA and favors formation of a downstream transcription terminator, leading to a reduced expression of downstream genes.</text>
</comment>
<dbReference type="STRING" id="1548.CSCA_3100"/>
<comment type="subunit">
    <text evidence="6">Homodimer and homohexamer; in equilibrium.</text>
</comment>
<evidence type="ECO:0000256" key="4">
    <source>
        <dbReference type="ARBA" id="ARBA00023015"/>
    </source>
</evidence>
<evidence type="ECO:0000256" key="2">
    <source>
        <dbReference type="ARBA" id="ARBA00022472"/>
    </source>
</evidence>
<dbReference type="PANTHER" id="PTHR11608:SF0">
    <property type="entry name" value="BIFUNCTIONAL PROTEIN PYRR"/>
    <property type="match status" value="1"/>
</dbReference>
<dbReference type="Gene3D" id="3.40.50.2020">
    <property type="match status" value="1"/>
</dbReference>
<proteinExistence type="inferred from homology"/>
<comment type="catalytic activity">
    <reaction evidence="6">
        <text>UMP + diphosphate = 5-phospho-alpha-D-ribose 1-diphosphate + uracil</text>
        <dbReference type="Rhea" id="RHEA:13017"/>
        <dbReference type="ChEBI" id="CHEBI:17568"/>
        <dbReference type="ChEBI" id="CHEBI:33019"/>
        <dbReference type="ChEBI" id="CHEBI:57865"/>
        <dbReference type="ChEBI" id="CHEBI:58017"/>
        <dbReference type="EC" id="2.4.2.9"/>
    </reaction>
</comment>
<keyword evidence="9" id="KW-1185">Reference proteome</keyword>
<accession>A0A0E3MA26</accession>
<dbReference type="CDD" id="cd06223">
    <property type="entry name" value="PRTases_typeI"/>
    <property type="match status" value="1"/>
</dbReference>
<comment type="function">
    <text evidence="6">Also displays a weak uracil phosphoribosyltransferase activity which is not physiologically significant.</text>
</comment>
<reference evidence="8 9" key="1">
    <citation type="journal article" date="2015" name="J. Biotechnol.">
        <title>Complete genome sequence of a malodorant-producing acetogen, Clostridium scatologenes ATCC 25775(T).</title>
        <authorList>
            <person name="Zhu Z."/>
            <person name="Guo T."/>
            <person name="Zheng H."/>
            <person name="Song T."/>
            <person name="Ouyang P."/>
            <person name="Xie J."/>
        </authorList>
    </citation>
    <scope>NUCLEOTIDE SEQUENCE [LARGE SCALE GENOMIC DNA]</scope>
    <source>
        <strain evidence="8 9">ATCC 25775</strain>
    </source>
</reference>
<dbReference type="RefSeq" id="WP_029161012.1">
    <property type="nucleotide sequence ID" value="NZ_CP009933.1"/>
</dbReference>
<dbReference type="Proteomes" id="UP000033115">
    <property type="component" value="Chromosome"/>
</dbReference>
<dbReference type="Pfam" id="PF00156">
    <property type="entry name" value="Pribosyltran"/>
    <property type="match status" value="1"/>
</dbReference>
<gene>
    <name evidence="6" type="primary">pyrR</name>
    <name evidence="8" type="ORF">CSCA_3100</name>
</gene>
<dbReference type="AlphaFoldDB" id="A0A0E3MA26"/>
<dbReference type="EC" id="2.4.2.9" evidence="6"/>
<dbReference type="FunFam" id="3.40.50.2020:FF:000020">
    <property type="entry name" value="Bifunctional protein PyrR"/>
    <property type="match status" value="1"/>
</dbReference>
<dbReference type="KEGG" id="csq:CSCA_3100"/>
<feature type="short sequence motif" description="PRPP-binding" evidence="6">
    <location>
        <begin position="98"/>
        <end position="110"/>
    </location>
</feature>
<protein>
    <recommendedName>
        <fullName evidence="6">Bifunctional protein PyrR</fullName>
    </recommendedName>
    <domain>
        <recommendedName>
            <fullName evidence="6">Pyrimidine operon regulatory protein</fullName>
        </recommendedName>
    </domain>
    <domain>
        <recommendedName>
            <fullName evidence="6">Uracil phosphoribosyltransferase</fullName>
            <shortName evidence="6">UPRTase</shortName>
            <ecNumber evidence="6">2.4.2.9</ecNumber>
        </recommendedName>
    </domain>
</protein>
<keyword evidence="2 6" id="KW-0806">Transcription termination</keyword>
<dbReference type="InterPro" id="IPR050137">
    <property type="entry name" value="PyrR_bifunctional"/>
</dbReference>
<sequence>MKTKAVVLDDKGIKRTLTRISHEIIEKNKGVENIIFVGIKRRGYPIAQRISKIIEEIEGVKIPVETVDITLYRDDLSKLYDQPKLKDTDLIDVEGKKVILVDDVIYTGRTVRAAIDAVIHAGRPELIQLAVLIDRGHRELPIRSDYVGKNIPTSRNEVVSVQISEIDGADIVKIDEL</sequence>
<evidence type="ECO:0000313" key="9">
    <source>
        <dbReference type="Proteomes" id="UP000033115"/>
    </source>
</evidence>